<evidence type="ECO:0000313" key="3">
    <source>
        <dbReference type="Proteomes" id="UP000643810"/>
    </source>
</evidence>
<dbReference type="EMBL" id="JACOPG010000002">
    <property type="protein sequence ID" value="MBC5686124.1"/>
    <property type="molecule type" value="Genomic_DNA"/>
</dbReference>
<feature type="domain" description="LicD/FKTN/FKRP nucleotidyltransferase" evidence="1">
    <location>
        <begin position="41"/>
        <end position="271"/>
    </location>
</feature>
<dbReference type="PANTHER" id="PTHR43404:SF2">
    <property type="entry name" value="LIPOPOLYSACCHARIDE CHOLINEPHOSPHOTRANSFERASE LICD"/>
    <property type="match status" value="1"/>
</dbReference>
<accession>A0ABR7GFA6</accession>
<name>A0ABR7GFA6_9FIRM</name>
<sequence length="326" mass="39063">MLNPKEKFFEGEKREGFFIDSRMKRYWASQIEVLEEIKRICEKYKIKYFAEWGTLLGAVRHKGIIPWDDDIDIGMLRDDWNRFAQIAPQELDAWFEMKNIYNDTEQDNCIMRVINSRHMNFDTEFLERFHMCPFSTGIDIFPIDYIPRDPKKDEELVHLIHTLMVTAATVSEEPPYTADDKEIVEMWEKALGIKIDWNNRLHHEIKKMVDMAMQQCAPEEADEVCSMMRRQNGQDYHVPKEYYDEWIDMPFEYTTIPVPKNFDYILKLKYGEDYMTPKQIRGGHDYPNYKEQELALKVVMEQTFQTQISYEQMQSLIDMKVFGETK</sequence>
<comment type="caution">
    <text evidence="2">The sequence shown here is derived from an EMBL/GenBank/DDBJ whole genome shotgun (WGS) entry which is preliminary data.</text>
</comment>
<dbReference type="Proteomes" id="UP000643810">
    <property type="component" value="Unassembled WGS sequence"/>
</dbReference>
<proteinExistence type="predicted"/>
<reference evidence="2 3" key="1">
    <citation type="submission" date="2020-08" db="EMBL/GenBank/DDBJ databases">
        <title>Genome public.</title>
        <authorList>
            <person name="Liu C."/>
            <person name="Sun Q."/>
        </authorList>
    </citation>
    <scope>NUCLEOTIDE SEQUENCE [LARGE SCALE GENOMIC DNA]</scope>
    <source>
        <strain evidence="2 3">NSJ-9</strain>
    </source>
</reference>
<dbReference type="InterPro" id="IPR052942">
    <property type="entry name" value="LPS_cholinephosphotransferase"/>
</dbReference>
<gene>
    <name evidence="2" type="ORF">H8R94_05815</name>
</gene>
<organism evidence="2 3">
    <name type="scientific">Roseburia lenta</name>
    <dbReference type="NCBI Taxonomy" id="2763061"/>
    <lineage>
        <taxon>Bacteria</taxon>
        <taxon>Bacillati</taxon>
        <taxon>Bacillota</taxon>
        <taxon>Clostridia</taxon>
        <taxon>Lachnospirales</taxon>
        <taxon>Lachnospiraceae</taxon>
        <taxon>Roseburia</taxon>
    </lineage>
</organism>
<dbReference type="InterPro" id="IPR007074">
    <property type="entry name" value="LicD/FKTN/FKRP_NTP_transf"/>
</dbReference>
<dbReference type="PANTHER" id="PTHR43404">
    <property type="entry name" value="LIPOPOLYSACCHARIDE CHOLINEPHOSPHOTRANSFERASE LICD"/>
    <property type="match status" value="1"/>
</dbReference>
<evidence type="ECO:0000313" key="2">
    <source>
        <dbReference type="EMBL" id="MBC5686124.1"/>
    </source>
</evidence>
<dbReference type="Pfam" id="PF04991">
    <property type="entry name" value="LicD"/>
    <property type="match status" value="1"/>
</dbReference>
<keyword evidence="3" id="KW-1185">Reference proteome</keyword>
<dbReference type="RefSeq" id="WP_118280382.1">
    <property type="nucleotide sequence ID" value="NZ_JACOPG010000002.1"/>
</dbReference>
<protein>
    <submittedName>
        <fullName evidence="2">LicD family protein</fullName>
    </submittedName>
</protein>
<evidence type="ECO:0000259" key="1">
    <source>
        <dbReference type="Pfam" id="PF04991"/>
    </source>
</evidence>